<reference evidence="9 10" key="1">
    <citation type="submission" date="2024-10" db="EMBL/GenBank/DDBJ databases">
        <title>The Natural Products Discovery Center: Release of the First 8490 Sequenced Strains for Exploring Actinobacteria Biosynthetic Diversity.</title>
        <authorList>
            <person name="Kalkreuter E."/>
            <person name="Kautsar S.A."/>
            <person name="Yang D."/>
            <person name="Bader C.D."/>
            <person name="Teijaro C.N."/>
            <person name="Fluegel L."/>
            <person name="Davis C.M."/>
            <person name="Simpson J.R."/>
            <person name="Lauterbach L."/>
            <person name="Steele A.D."/>
            <person name="Gui C."/>
            <person name="Meng S."/>
            <person name="Li G."/>
            <person name="Viehrig K."/>
            <person name="Ye F."/>
            <person name="Su P."/>
            <person name="Kiefer A.F."/>
            <person name="Nichols A."/>
            <person name="Cepeda A.J."/>
            <person name="Yan W."/>
            <person name="Fan B."/>
            <person name="Jiang Y."/>
            <person name="Adhikari A."/>
            <person name="Zheng C.-J."/>
            <person name="Schuster L."/>
            <person name="Cowan T.M."/>
            <person name="Smanski M.J."/>
            <person name="Chevrette M.G."/>
            <person name="De Carvalho L.P.S."/>
            <person name="Shen B."/>
        </authorList>
    </citation>
    <scope>NUCLEOTIDE SEQUENCE [LARGE SCALE GENOMIC DNA]</scope>
    <source>
        <strain evidence="9 10">NPDC004550</strain>
    </source>
</reference>
<gene>
    <name evidence="9" type="ORF">ACFYTH_30785</name>
</gene>
<feature type="transmembrane region" description="Helical" evidence="8">
    <location>
        <begin position="364"/>
        <end position="389"/>
    </location>
</feature>
<feature type="compositionally biased region" description="Basic and acidic residues" evidence="7">
    <location>
        <begin position="1"/>
        <end position="10"/>
    </location>
</feature>
<evidence type="ECO:0000256" key="3">
    <source>
        <dbReference type="ARBA" id="ARBA00022475"/>
    </source>
</evidence>
<keyword evidence="5 8" id="KW-1133">Transmembrane helix</keyword>
<feature type="transmembrane region" description="Helical" evidence="8">
    <location>
        <begin position="301"/>
        <end position="320"/>
    </location>
</feature>
<feature type="transmembrane region" description="Helical" evidence="8">
    <location>
        <begin position="67"/>
        <end position="88"/>
    </location>
</feature>
<feature type="transmembrane region" description="Helical" evidence="8">
    <location>
        <begin position="395"/>
        <end position="416"/>
    </location>
</feature>
<comment type="caution">
    <text evidence="9">The sequence shown here is derived from an EMBL/GenBank/DDBJ whole genome shotgun (WGS) entry which is preliminary data.</text>
</comment>
<evidence type="ECO:0000256" key="5">
    <source>
        <dbReference type="ARBA" id="ARBA00022989"/>
    </source>
</evidence>
<feature type="region of interest" description="Disordered" evidence="7">
    <location>
        <begin position="1"/>
        <end position="24"/>
    </location>
</feature>
<evidence type="ECO:0000256" key="2">
    <source>
        <dbReference type="ARBA" id="ARBA00022448"/>
    </source>
</evidence>
<feature type="transmembrane region" description="Helical" evidence="8">
    <location>
        <begin position="275"/>
        <end position="294"/>
    </location>
</feature>
<feature type="transmembrane region" description="Helical" evidence="8">
    <location>
        <begin position="193"/>
        <end position="212"/>
    </location>
</feature>
<evidence type="ECO:0000256" key="7">
    <source>
        <dbReference type="SAM" id="MobiDB-lite"/>
    </source>
</evidence>
<feature type="transmembrane region" description="Helical" evidence="8">
    <location>
        <begin position="242"/>
        <end position="263"/>
    </location>
</feature>
<sequence length="431" mass="44801">MTRAADRREVPSITNRPNPNRPRHSRLAALQSRNFRLYLSGQASATTGLWVQRIAQDWLVLTLTGSAYAVGVTTALQWAPMLVFGMVGGWIADHCSKRRVLQATQTAAASIAAALAALTLTHHVMAWHVQLLAAALGAVAAIERPVRSAFVPDLVETSLLSSAISVSFSVFYLGNFAGPAISGVLITAIGPGWAFAFTAFSYIVPLIALACIDSRRLQHLGPALKIVAPSPSLRTLLLRPQIWRPIMVGGVFGMFTYNLPVILTSYANNSHAGPAGYSLLTSSLALGSVVGGFISASRTTATLRTIGTAAYCLAGTYVVAAAMPTVWALGGVLAVLGVMSTLLFTATNTTVQLAVGSGLRGRILALYIVVETGSAAIGGPILGLIVQHLGSRTGIFLAGAVPAAVLLLVTVAGLGIRNISGKHGSTSSTTP</sequence>
<organism evidence="9 10">
    <name type="scientific">Nocardia africana</name>
    <dbReference type="NCBI Taxonomy" id="134964"/>
    <lineage>
        <taxon>Bacteria</taxon>
        <taxon>Bacillati</taxon>
        <taxon>Actinomycetota</taxon>
        <taxon>Actinomycetes</taxon>
        <taxon>Mycobacteriales</taxon>
        <taxon>Nocardiaceae</taxon>
        <taxon>Nocardia</taxon>
    </lineage>
</organism>
<dbReference type="Proteomes" id="UP001601521">
    <property type="component" value="Unassembled WGS sequence"/>
</dbReference>
<dbReference type="Pfam" id="PF05977">
    <property type="entry name" value="MFS_3"/>
    <property type="match status" value="1"/>
</dbReference>
<name>A0ABW6NV44_9NOCA</name>
<keyword evidence="6 8" id="KW-0472">Membrane</keyword>
<dbReference type="InterPro" id="IPR036259">
    <property type="entry name" value="MFS_trans_sf"/>
</dbReference>
<dbReference type="PANTHER" id="PTHR23513">
    <property type="entry name" value="INTEGRAL MEMBRANE EFFLUX PROTEIN-RELATED"/>
    <property type="match status" value="1"/>
</dbReference>
<evidence type="ECO:0000256" key="8">
    <source>
        <dbReference type="SAM" id="Phobius"/>
    </source>
</evidence>
<accession>A0ABW6NV44</accession>
<evidence type="ECO:0000313" key="10">
    <source>
        <dbReference type="Proteomes" id="UP001601521"/>
    </source>
</evidence>
<keyword evidence="4 8" id="KW-0812">Transmembrane</keyword>
<comment type="subcellular location">
    <subcellularLocation>
        <location evidence="1">Cell membrane</location>
        <topology evidence="1">Multi-pass membrane protein</topology>
    </subcellularLocation>
</comment>
<proteinExistence type="predicted"/>
<dbReference type="EMBL" id="JBIALX010000019">
    <property type="protein sequence ID" value="MFF0457769.1"/>
    <property type="molecule type" value="Genomic_DNA"/>
</dbReference>
<dbReference type="RefSeq" id="WP_387255085.1">
    <property type="nucleotide sequence ID" value="NZ_JBIALX010000019.1"/>
</dbReference>
<evidence type="ECO:0000256" key="1">
    <source>
        <dbReference type="ARBA" id="ARBA00004651"/>
    </source>
</evidence>
<keyword evidence="3" id="KW-1003">Cell membrane</keyword>
<dbReference type="Gene3D" id="1.20.1250.20">
    <property type="entry name" value="MFS general substrate transporter like domains"/>
    <property type="match status" value="1"/>
</dbReference>
<keyword evidence="2" id="KW-0813">Transport</keyword>
<feature type="transmembrane region" description="Helical" evidence="8">
    <location>
        <begin position="154"/>
        <end position="173"/>
    </location>
</feature>
<dbReference type="CDD" id="cd06173">
    <property type="entry name" value="MFS_MefA_like"/>
    <property type="match status" value="1"/>
</dbReference>
<evidence type="ECO:0000313" key="9">
    <source>
        <dbReference type="EMBL" id="MFF0457769.1"/>
    </source>
</evidence>
<evidence type="ECO:0000256" key="4">
    <source>
        <dbReference type="ARBA" id="ARBA00022692"/>
    </source>
</evidence>
<evidence type="ECO:0000256" key="6">
    <source>
        <dbReference type="ARBA" id="ARBA00023136"/>
    </source>
</evidence>
<keyword evidence="10" id="KW-1185">Reference proteome</keyword>
<protein>
    <submittedName>
        <fullName evidence="9">MFS transporter</fullName>
    </submittedName>
</protein>
<feature type="transmembrane region" description="Helical" evidence="8">
    <location>
        <begin position="124"/>
        <end position="142"/>
    </location>
</feature>
<dbReference type="PANTHER" id="PTHR23513:SF11">
    <property type="entry name" value="STAPHYLOFERRIN A TRANSPORTER"/>
    <property type="match status" value="1"/>
</dbReference>
<dbReference type="InterPro" id="IPR010290">
    <property type="entry name" value="TM_effector"/>
</dbReference>
<dbReference type="SUPFAM" id="SSF103473">
    <property type="entry name" value="MFS general substrate transporter"/>
    <property type="match status" value="1"/>
</dbReference>